<dbReference type="Gene3D" id="3.40.50.880">
    <property type="match status" value="1"/>
</dbReference>
<evidence type="ECO:0000313" key="2">
    <source>
        <dbReference type="EMBL" id="SEN31193.1"/>
    </source>
</evidence>
<gene>
    <name evidence="2" type="ORF">SAMN05444955_108201</name>
</gene>
<dbReference type="InterPro" id="IPR009381">
    <property type="entry name" value="Trehalose_catabolism_ThuA_prok"/>
</dbReference>
<dbReference type="AlphaFoldDB" id="A0A1H8FHH4"/>
<reference evidence="2 3" key="1">
    <citation type="submission" date="2016-10" db="EMBL/GenBank/DDBJ databases">
        <authorList>
            <person name="de Groot N.N."/>
        </authorList>
    </citation>
    <scope>NUCLEOTIDE SEQUENCE [LARGE SCALE GENOMIC DNA]</scope>
    <source>
        <strain evidence="2 3">DSM 46701</strain>
    </source>
</reference>
<proteinExistence type="predicted"/>
<evidence type="ECO:0000313" key="3">
    <source>
        <dbReference type="Proteomes" id="UP000199695"/>
    </source>
</evidence>
<dbReference type="EMBL" id="FOCQ01000008">
    <property type="protein sequence ID" value="SEN31193.1"/>
    <property type="molecule type" value="Genomic_DNA"/>
</dbReference>
<dbReference type="PIRSF" id="PIRSF030013">
    <property type="entry name" value="ThuA"/>
    <property type="match status" value="1"/>
</dbReference>
<organism evidence="2 3">
    <name type="scientific">Lihuaxuella thermophila</name>
    <dbReference type="NCBI Taxonomy" id="1173111"/>
    <lineage>
        <taxon>Bacteria</taxon>
        <taxon>Bacillati</taxon>
        <taxon>Bacillota</taxon>
        <taxon>Bacilli</taxon>
        <taxon>Bacillales</taxon>
        <taxon>Thermoactinomycetaceae</taxon>
        <taxon>Lihuaxuella</taxon>
    </lineage>
</organism>
<evidence type="ECO:0000259" key="1">
    <source>
        <dbReference type="Pfam" id="PF06283"/>
    </source>
</evidence>
<dbReference type="InterPro" id="IPR029062">
    <property type="entry name" value="Class_I_gatase-like"/>
</dbReference>
<dbReference type="RefSeq" id="WP_089968858.1">
    <property type="nucleotide sequence ID" value="NZ_FOCQ01000008.1"/>
</dbReference>
<feature type="domain" description="ThuA-like" evidence="1">
    <location>
        <begin position="6"/>
        <end position="221"/>
    </location>
</feature>
<protein>
    <submittedName>
        <fullName evidence="2">Trehalose utilization protein</fullName>
    </submittedName>
</protein>
<keyword evidence="3" id="KW-1185">Reference proteome</keyword>
<sequence>MSKTIRVTVWNEFRHEKKDEDVKSIYPEGIHMTIANHLSKEGFEVGTATLDEPDHGLTDEVLNHTDVLIWWGHLAHHEVQDQIVEKVQQRVLDGMGLIVLHSAHYSKIFRKLMGTTCSLKWREAGENERLWVVQPGHPITEGIGEYIDIEKEEMYGEFFDIPQPDELIFVSWFKGGEVFRSGCTYTRGRGKIFYFRPGHETYPTYHHPQILKVIANAARWAAPSRGPVPRYANVQPLEKLR</sequence>
<dbReference type="InterPro" id="IPR029010">
    <property type="entry name" value="ThuA-like"/>
</dbReference>
<dbReference type="SUPFAM" id="SSF52317">
    <property type="entry name" value="Class I glutamine amidotransferase-like"/>
    <property type="match status" value="1"/>
</dbReference>
<accession>A0A1H8FHH4</accession>
<dbReference type="OrthoDB" id="252909at2"/>
<dbReference type="Proteomes" id="UP000199695">
    <property type="component" value="Unassembled WGS sequence"/>
</dbReference>
<dbReference type="STRING" id="1173111.SAMN05444955_108201"/>
<name>A0A1H8FHH4_9BACL</name>
<dbReference type="Pfam" id="PF06283">
    <property type="entry name" value="ThuA"/>
    <property type="match status" value="1"/>
</dbReference>